<dbReference type="Pfam" id="PF07690">
    <property type="entry name" value="MFS_1"/>
    <property type="match status" value="1"/>
</dbReference>
<evidence type="ECO:0000256" key="4">
    <source>
        <dbReference type="ARBA" id="ARBA00022989"/>
    </source>
</evidence>
<evidence type="ECO:0000256" key="1">
    <source>
        <dbReference type="ARBA" id="ARBA00004141"/>
    </source>
</evidence>
<sequence>MTIHDEETPLLAKKITPLPWAQFSIVLFLQLAEPLTSNVIYPFMPQLIRDLGITNGNEGAVGYYVGMMQSIFFLAQACTILHWSRLSDTIGRKPVILTGLFGISLSMYCFGLSRTFLALVLSRSLSGALNGNIGVIKSMMAELTDETNISRAFAYFPIAWCTGSTLGPIIGGSLSRPHEQFPSWFGESEFHKQYPYFLACAVPATFSVVAWLVTYFFLKETHPDPVPVRKLLGIDGVDSKEALSEDDAKPKKDHSLRATLTNRVAIAAANYSFLSLIDIAFRAVQPLFLSTPIALGGLGLPPSKIGNVLSVFGILNGVFQVFFFARIHDHWGSKRVFVGGVFLAIPTFLCFPLMSILVRRLGLTPAVWSIVYLQVVLSIGISLSYGAVFIFITAAAPNRESLGATNGLCQMTVSVMRAIGPAATNSLYSLSIDKGLLGGKLVYYVLLGAVAVSLYVSTYLPRKLWTASE</sequence>
<evidence type="ECO:0000256" key="2">
    <source>
        <dbReference type="ARBA" id="ARBA00022448"/>
    </source>
</evidence>
<evidence type="ECO:0000259" key="7">
    <source>
        <dbReference type="PROSITE" id="PS50850"/>
    </source>
</evidence>
<gene>
    <name evidence="8" type="ORF">FA13DRAFT_1667304</name>
</gene>
<keyword evidence="9" id="KW-1185">Reference proteome</keyword>
<feature type="transmembrane region" description="Helical" evidence="6">
    <location>
        <begin position="196"/>
        <end position="218"/>
    </location>
</feature>
<dbReference type="EMBL" id="QPFP01000043">
    <property type="protein sequence ID" value="TEB27058.1"/>
    <property type="molecule type" value="Genomic_DNA"/>
</dbReference>
<comment type="caution">
    <text evidence="8">The sequence shown here is derived from an EMBL/GenBank/DDBJ whole genome shotgun (WGS) entry which is preliminary data.</text>
</comment>
<evidence type="ECO:0000256" key="5">
    <source>
        <dbReference type="ARBA" id="ARBA00023136"/>
    </source>
</evidence>
<dbReference type="Gene3D" id="1.20.1250.20">
    <property type="entry name" value="MFS general substrate transporter like domains"/>
    <property type="match status" value="1"/>
</dbReference>
<dbReference type="OrthoDB" id="419616at2759"/>
<feature type="transmembrane region" description="Helical" evidence="6">
    <location>
        <begin position="20"/>
        <end position="41"/>
    </location>
</feature>
<dbReference type="InterPro" id="IPR001958">
    <property type="entry name" value="Tet-R_TetA/multi-R_MdtG-like"/>
</dbReference>
<evidence type="ECO:0000313" key="9">
    <source>
        <dbReference type="Proteomes" id="UP000298030"/>
    </source>
</evidence>
<dbReference type="CDD" id="cd17330">
    <property type="entry name" value="MFS_SLC46_TetA_like"/>
    <property type="match status" value="1"/>
</dbReference>
<keyword evidence="2" id="KW-0813">Transport</keyword>
<dbReference type="AlphaFoldDB" id="A0A4Y7SZJ7"/>
<feature type="transmembrane region" description="Helical" evidence="6">
    <location>
        <begin position="95"/>
        <end position="121"/>
    </location>
</feature>
<dbReference type="GO" id="GO:0022857">
    <property type="term" value="F:transmembrane transporter activity"/>
    <property type="evidence" value="ECO:0007669"/>
    <property type="project" value="InterPro"/>
</dbReference>
<feature type="transmembrane region" description="Helical" evidence="6">
    <location>
        <begin position="305"/>
        <end position="324"/>
    </location>
</feature>
<comment type="subcellular location">
    <subcellularLocation>
        <location evidence="1">Membrane</location>
        <topology evidence="1">Multi-pass membrane protein</topology>
    </subcellularLocation>
</comment>
<keyword evidence="4 6" id="KW-1133">Transmembrane helix</keyword>
<feature type="transmembrane region" description="Helical" evidence="6">
    <location>
        <begin position="152"/>
        <end position="175"/>
    </location>
</feature>
<feature type="transmembrane region" description="Helical" evidence="6">
    <location>
        <begin position="61"/>
        <end position="83"/>
    </location>
</feature>
<protein>
    <submittedName>
        <fullName evidence="8">Member of major facilitator superfamily multidrug-resistance, DHA1 sub-family</fullName>
    </submittedName>
</protein>
<dbReference type="PANTHER" id="PTHR23504:SF15">
    <property type="entry name" value="MAJOR FACILITATOR SUPERFAMILY (MFS) PROFILE DOMAIN-CONTAINING PROTEIN"/>
    <property type="match status" value="1"/>
</dbReference>
<evidence type="ECO:0000256" key="3">
    <source>
        <dbReference type="ARBA" id="ARBA00022692"/>
    </source>
</evidence>
<reference evidence="8 9" key="1">
    <citation type="journal article" date="2019" name="Nat. Ecol. Evol.">
        <title>Megaphylogeny resolves global patterns of mushroom evolution.</title>
        <authorList>
            <person name="Varga T."/>
            <person name="Krizsan K."/>
            <person name="Foldi C."/>
            <person name="Dima B."/>
            <person name="Sanchez-Garcia M."/>
            <person name="Sanchez-Ramirez S."/>
            <person name="Szollosi G.J."/>
            <person name="Szarkandi J.G."/>
            <person name="Papp V."/>
            <person name="Albert L."/>
            <person name="Andreopoulos W."/>
            <person name="Angelini C."/>
            <person name="Antonin V."/>
            <person name="Barry K.W."/>
            <person name="Bougher N.L."/>
            <person name="Buchanan P."/>
            <person name="Buyck B."/>
            <person name="Bense V."/>
            <person name="Catcheside P."/>
            <person name="Chovatia M."/>
            <person name="Cooper J."/>
            <person name="Damon W."/>
            <person name="Desjardin D."/>
            <person name="Finy P."/>
            <person name="Geml J."/>
            <person name="Haridas S."/>
            <person name="Hughes K."/>
            <person name="Justo A."/>
            <person name="Karasinski D."/>
            <person name="Kautmanova I."/>
            <person name="Kiss B."/>
            <person name="Kocsube S."/>
            <person name="Kotiranta H."/>
            <person name="LaButti K.M."/>
            <person name="Lechner B.E."/>
            <person name="Liimatainen K."/>
            <person name="Lipzen A."/>
            <person name="Lukacs Z."/>
            <person name="Mihaltcheva S."/>
            <person name="Morgado L.N."/>
            <person name="Niskanen T."/>
            <person name="Noordeloos M.E."/>
            <person name="Ohm R.A."/>
            <person name="Ortiz-Santana B."/>
            <person name="Ovrebo C."/>
            <person name="Racz N."/>
            <person name="Riley R."/>
            <person name="Savchenko A."/>
            <person name="Shiryaev A."/>
            <person name="Soop K."/>
            <person name="Spirin V."/>
            <person name="Szebenyi C."/>
            <person name="Tomsovsky M."/>
            <person name="Tulloss R.E."/>
            <person name="Uehling J."/>
            <person name="Grigoriev I.V."/>
            <person name="Vagvolgyi C."/>
            <person name="Papp T."/>
            <person name="Martin F.M."/>
            <person name="Miettinen O."/>
            <person name="Hibbett D.S."/>
            <person name="Nagy L.G."/>
        </authorList>
    </citation>
    <scope>NUCLEOTIDE SEQUENCE [LARGE SCALE GENOMIC DNA]</scope>
    <source>
        <strain evidence="8 9">FP101781</strain>
    </source>
</reference>
<organism evidence="8 9">
    <name type="scientific">Coprinellus micaceus</name>
    <name type="common">Glistening ink-cap mushroom</name>
    <name type="synonym">Coprinus micaceus</name>
    <dbReference type="NCBI Taxonomy" id="71717"/>
    <lineage>
        <taxon>Eukaryota</taxon>
        <taxon>Fungi</taxon>
        <taxon>Dikarya</taxon>
        <taxon>Basidiomycota</taxon>
        <taxon>Agaricomycotina</taxon>
        <taxon>Agaricomycetes</taxon>
        <taxon>Agaricomycetidae</taxon>
        <taxon>Agaricales</taxon>
        <taxon>Agaricineae</taxon>
        <taxon>Psathyrellaceae</taxon>
        <taxon>Coprinellus</taxon>
    </lineage>
</organism>
<proteinExistence type="predicted"/>
<dbReference type="InterPro" id="IPR036259">
    <property type="entry name" value="MFS_trans_sf"/>
</dbReference>
<evidence type="ECO:0000313" key="8">
    <source>
        <dbReference type="EMBL" id="TEB27058.1"/>
    </source>
</evidence>
<name>A0A4Y7SZJ7_COPMI</name>
<accession>A0A4Y7SZJ7</accession>
<keyword evidence="5 6" id="KW-0472">Membrane</keyword>
<feature type="domain" description="Major facilitator superfamily (MFS) profile" evidence="7">
    <location>
        <begin position="22"/>
        <end position="465"/>
    </location>
</feature>
<dbReference type="Proteomes" id="UP000298030">
    <property type="component" value="Unassembled WGS sequence"/>
</dbReference>
<evidence type="ECO:0000256" key="6">
    <source>
        <dbReference type="SAM" id="Phobius"/>
    </source>
</evidence>
<dbReference type="PROSITE" id="PS50850">
    <property type="entry name" value="MFS"/>
    <property type="match status" value="1"/>
</dbReference>
<feature type="transmembrane region" description="Helical" evidence="6">
    <location>
        <begin position="336"/>
        <end position="358"/>
    </location>
</feature>
<dbReference type="InterPro" id="IPR020846">
    <property type="entry name" value="MFS_dom"/>
</dbReference>
<dbReference type="GO" id="GO:0016020">
    <property type="term" value="C:membrane"/>
    <property type="evidence" value="ECO:0007669"/>
    <property type="project" value="UniProtKB-SubCell"/>
</dbReference>
<dbReference type="PRINTS" id="PR01035">
    <property type="entry name" value="TCRTETA"/>
</dbReference>
<feature type="transmembrane region" description="Helical" evidence="6">
    <location>
        <begin position="370"/>
        <end position="392"/>
    </location>
</feature>
<dbReference type="SUPFAM" id="SSF103473">
    <property type="entry name" value="MFS general substrate transporter"/>
    <property type="match status" value="1"/>
</dbReference>
<dbReference type="InterPro" id="IPR011701">
    <property type="entry name" value="MFS"/>
</dbReference>
<dbReference type="PANTHER" id="PTHR23504">
    <property type="entry name" value="MAJOR FACILITATOR SUPERFAMILY DOMAIN-CONTAINING PROTEIN 10"/>
    <property type="match status" value="1"/>
</dbReference>
<feature type="transmembrane region" description="Helical" evidence="6">
    <location>
        <begin position="441"/>
        <end position="460"/>
    </location>
</feature>
<keyword evidence="3 6" id="KW-0812">Transmembrane</keyword>